<sequence length="231" mass="25477">MSPPAAGNSPRIPHQLSVRPGAASPSPGASTPVRNNGHPEAGPRASDASDKLNPERKLLILKIIFSILCILDILHWAYMLRDDIGTDTTPNTWNFYDTNFGTLDTAYLIARMFGDIFTGVLGLGAAMWTKKVALTIPCLVIQMIFIIIRLFMWPIRLLSSSWPADVSNENLLFVACEFLLPGTWATLAGLIVYALKALLDFERLHGYVQPPMIVLTVKNDENDESVQIEIA</sequence>
<feature type="transmembrane region" description="Helical" evidence="2">
    <location>
        <begin position="172"/>
        <end position="195"/>
    </location>
</feature>
<organism evidence="3 4">
    <name type="scientific">Pristionchus entomophagus</name>
    <dbReference type="NCBI Taxonomy" id="358040"/>
    <lineage>
        <taxon>Eukaryota</taxon>
        <taxon>Metazoa</taxon>
        <taxon>Ecdysozoa</taxon>
        <taxon>Nematoda</taxon>
        <taxon>Chromadorea</taxon>
        <taxon>Rhabditida</taxon>
        <taxon>Rhabditina</taxon>
        <taxon>Diplogasteromorpha</taxon>
        <taxon>Diplogasteroidea</taxon>
        <taxon>Neodiplogasteridae</taxon>
        <taxon>Pristionchus</taxon>
    </lineage>
</organism>
<feature type="transmembrane region" description="Helical" evidence="2">
    <location>
        <begin position="105"/>
        <end position="125"/>
    </location>
</feature>
<keyword evidence="4" id="KW-1185">Reference proteome</keyword>
<reference evidence="3" key="1">
    <citation type="submission" date="2023-10" db="EMBL/GenBank/DDBJ databases">
        <title>Genome assembly of Pristionchus species.</title>
        <authorList>
            <person name="Yoshida K."/>
            <person name="Sommer R.J."/>
        </authorList>
    </citation>
    <scope>NUCLEOTIDE SEQUENCE</scope>
    <source>
        <strain evidence="3">RS0144</strain>
    </source>
</reference>
<feature type="transmembrane region" description="Helical" evidence="2">
    <location>
        <begin position="132"/>
        <end position="152"/>
    </location>
</feature>
<evidence type="ECO:0000256" key="1">
    <source>
        <dbReference type="SAM" id="MobiDB-lite"/>
    </source>
</evidence>
<dbReference type="EMBL" id="BTSX01000001">
    <property type="protein sequence ID" value="GMS77945.1"/>
    <property type="molecule type" value="Genomic_DNA"/>
</dbReference>
<proteinExistence type="predicted"/>
<dbReference type="AlphaFoldDB" id="A0AAV5S6L5"/>
<protein>
    <submittedName>
        <fullName evidence="3">Uncharacterized protein</fullName>
    </submittedName>
</protein>
<evidence type="ECO:0000313" key="4">
    <source>
        <dbReference type="Proteomes" id="UP001432027"/>
    </source>
</evidence>
<name>A0AAV5S6L5_9BILA</name>
<accession>A0AAV5S6L5</accession>
<feature type="region of interest" description="Disordered" evidence="1">
    <location>
        <begin position="1"/>
        <end position="50"/>
    </location>
</feature>
<keyword evidence="2" id="KW-1133">Transmembrane helix</keyword>
<gene>
    <name evidence="3" type="ORF">PENTCL1PPCAC_120</name>
</gene>
<evidence type="ECO:0000313" key="3">
    <source>
        <dbReference type="EMBL" id="GMS77945.1"/>
    </source>
</evidence>
<feature type="transmembrane region" description="Helical" evidence="2">
    <location>
        <begin position="59"/>
        <end position="78"/>
    </location>
</feature>
<comment type="caution">
    <text evidence="3">The sequence shown here is derived from an EMBL/GenBank/DDBJ whole genome shotgun (WGS) entry which is preliminary data.</text>
</comment>
<keyword evidence="2" id="KW-0812">Transmembrane</keyword>
<dbReference type="Proteomes" id="UP001432027">
    <property type="component" value="Unassembled WGS sequence"/>
</dbReference>
<keyword evidence="2" id="KW-0472">Membrane</keyword>
<evidence type="ECO:0000256" key="2">
    <source>
        <dbReference type="SAM" id="Phobius"/>
    </source>
</evidence>